<feature type="domain" description="Carbohydrate kinase PfkB" evidence="3">
    <location>
        <begin position="4"/>
        <end position="292"/>
    </location>
</feature>
<dbReference type="GO" id="GO:0005829">
    <property type="term" value="C:cytosol"/>
    <property type="evidence" value="ECO:0007669"/>
    <property type="project" value="TreeGrafter"/>
</dbReference>
<evidence type="ECO:0000256" key="2">
    <source>
        <dbReference type="ARBA" id="ARBA00022777"/>
    </source>
</evidence>
<dbReference type="PROSITE" id="PS00583">
    <property type="entry name" value="PFKB_KINASES_1"/>
    <property type="match status" value="1"/>
</dbReference>
<protein>
    <submittedName>
        <fullName evidence="4">Carbohydrate kinase family protein</fullName>
    </submittedName>
</protein>
<evidence type="ECO:0000313" key="5">
    <source>
        <dbReference type="Proteomes" id="UP000272706"/>
    </source>
</evidence>
<evidence type="ECO:0000256" key="1">
    <source>
        <dbReference type="ARBA" id="ARBA00022679"/>
    </source>
</evidence>
<gene>
    <name evidence="4" type="ORF">D3227_15415</name>
</gene>
<dbReference type="InterPro" id="IPR002173">
    <property type="entry name" value="Carboh/pur_kinase_PfkB_CS"/>
</dbReference>
<keyword evidence="5" id="KW-1185">Reference proteome</keyword>
<keyword evidence="1" id="KW-0808">Transferase</keyword>
<dbReference type="Proteomes" id="UP000272706">
    <property type="component" value="Unassembled WGS sequence"/>
</dbReference>
<organism evidence="4 5">
    <name type="scientific">Mesorhizobium waimense</name>
    <dbReference type="NCBI Taxonomy" id="1300307"/>
    <lineage>
        <taxon>Bacteria</taxon>
        <taxon>Pseudomonadati</taxon>
        <taxon>Pseudomonadota</taxon>
        <taxon>Alphaproteobacteria</taxon>
        <taxon>Hyphomicrobiales</taxon>
        <taxon>Phyllobacteriaceae</taxon>
        <taxon>Mesorhizobium</taxon>
    </lineage>
</organism>
<dbReference type="PANTHER" id="PTHR10584">
    <property type="entry name" value="SUGAR KINASE"/>
    <property type="match status" value="1"/>
</dbReference>
<dbReference type="SUPFAM" id="SSF53613">
    <property type="entry name" value="Ribokinase-like"/>
    <property type="match status" value="1"/>
</dbReference>
<dbReference type="GO" id="GO:0016301">
    <property type="term" value="F:kinase activity"/>
    <property type="evidence" value="ECO:0007669"/>
    <property type="project" value="UniProtKB-KW"/>
</dbReference>
<dbReference type="OrthoDB" id="9813569at2"/>
<dbReference type="InterPro" id="IPR029056">
    <property type="entry name" value="Ribokinase-like"/>
</dbReference>
<dbReference type="PROSITE" id="PS00584">
    <property type="entry name" value="PFKB_KINASES_2"/>
    <property type="match status" value="1"/>
</dbReference>
<proteinExistence type="predicted"/>
<keyword evidence="2 4" id="KW-0418">Kinase</keyword>
<dbReference type="InterPro" id="IPR011611">
    <property type="entry name" value="PfkB_dom"/>
</dbReference>
<reference evidence="4 5" key="1">
    <citation type="submission" date="2018-09" db="EMBL/GenBank/DDBJ databases">
        <title>Mesorhizobium carmichaelinearum sp. nov. isolated from Carmichaelinea spp. root nodules in New Zealand.</title>
        <authorList>
            <person name="De Meyer S.E."/>
        </authorList>
    </citation>
    <scope>NUCLEOTIDE SEQUENCE [LARGE SCALE GENOMIC DNA]</scope>
    <source>
        <strain evidence="4 5">ICMP19557</strain>
    </source>
</reference>
<dbReference type="Gene3D" id="3.40.1190.20">
    <property type="match status" value="1"/>
</dbReference>
<dbReference type="RefSeq" id="WP_120014948.1">
    <property type="nucleotide sequence ID" value="NZ_QZWZ01000010.1"/>
</dbReference>
<dbReference type="Pfam" id="PF00294">
    <property type="entry name" value="PfkB"/>
    <property type="match status" value="1"/>
</dbReference>
<name>A0A3A5KWV4_9HYPH</name>
<accession>A0A3A5KWV4</accession>
<comment type="caution">
    <text evidence="4">The sequence shown here is derived from an EMBL/GenBank/DDBJ whole genome shotgun (WGS) entry which is preliminary data.</text>
</comment>
<sequence length="312" mass="33060">MRPLAVIGNVNVDLIVGPVAPWPKAGTETVVDHDELRVGGQAGNTALAWQALGVDFDIAANVGDDQFGRWLREAFGHRAEKWPVRPEGTTLSVGMTHPDGERTFFTTRGHLPRLSLADVVSGLDGNRLSGGCALLCGSFLTDDLTGDYDAFFDWADRHGIAVALDTGWPMEGWTPANCAAVRAWLSRCELALFNEVETLTLAALQDPVDAAREIRFGMKKGAVAVVKRGPQGALAVGPDGTLVEALAPDVKVVDTIGAGDVFNAAFLAALARDQPLAACLSFATQVASRAISTLPRNYGGALQFEDGSHERA</sequence>
<evidence type="ECO:0000313" key="4">
    <source>
        <dbReference type="EMBL" id="RJT39075.1"/>
    </source>
</evidence>
<evidence type="ECO:0000259" key="3">
    <source>
        <dbReference type="Pfam" id="PF00294"/>
    </source>
</evidence>
<dbReference type="EMBL" id="QZWZ01000010">
    <property type="protein sequence ID" value="RJT39075.1"/>
    <property type="molecule type" value="Genomic_DNA"/>
</dbReference>
<dbReference type="AlphaFoldDB" id="A0A3A5KWV4"/>
<dbReference type="PANTHER" id="PTHR10584:SF166">
    <property type="entry name" value="RIBOKINASE"/>
    <property type="match status" value="1"/>
</dbReference>